<evidence type="ECO:0000256" key="1">
    <source>
        <dbReference type="SAM" id="SignalP"/>
    </source>
</evidence>
<evidence type="ECO:0000313" key="2">
    <source>
        <dbReference type="EMBL" id="QOD61773.1"/>
    </source>
</evidence>
<protein>
    <recommendedName>
        <fullName evidence="4">Cytochrome C Planctomycete-type domain-containing protein</fullName>
    </recommendedName>
</protein>
<dbReference type="Proteomes" id="UP000516764">
    <property type="component" value="Chromosome"/>
</dbReference>
<keyword evidence="3" id="KW-1185">Reference proteome</keyword>
<name>A0A7L8AIG0_9FLAO</name>
<accession>A0A7L8AIG0</accession>
<dbReference type="EMBL" id="CP061813">
    <property type="protein sequence ID" value="QOD61773.1"/>
    <property type="molecule type" value="Genomic_DNA"/>
</dbReference>
<sequence>MKLIYTLFIILLAFSNCSNSSTEDLIEPEKPTDTSITYNKDVKKIIDQSCATSGCHNTSGNSGGLILENFNQVKTAVLNRGLINRMESSSAPMPASGNLPQTTINIIKNWQQQGFIE</sequence>
<dbReference type="AlphaFoldDB" id="A0A7L8AIG0"/>
<proteinExistence type="predicted"/>
<dbReference type="OrthoDB" id="9786191at2"/>
<reference evidence="2 3" key="1">
    <citation type="journal article" date="2016" name="Int. J. Syst. Evol. Microbiol.">
        <title>Polaribacter haliotis sp. nov., isolated from the gut of abalone Haliotis discus hannai.</title>
        <authorList>
            <person name="Kim Y.O."/>
            <person name="Park I.S."/>
            <person name="Park S."/>
            <person name="Nam B.H."/>
            <person name="Park J.M."/>
            <person name="Kim D.G."/>
            <person name="Yoon J.H."/>
        </authorList>
    </citation>
    <scope>NUCLEOTIDE SEQUENCE [LARGE SCALE GENOMIC DNA]</scope>
    <source>
        <strain evidence="2 3">KCTC 52418</strain>
    </source>
</reference>
<dbReference type="RefSeq" id="WP_088352932.1">
    <property type="nucleotide sequence ID" value="NZ_CP061813.1"/>
</dbReference>
<keyword evidence="1" id="KW-0732">Signal</keyword>
<evidence type="ECO:0008006" key="4">
    <source>
        <dbReference type="Google" id="ProtNLM"/>
    </source>
</evidence>
<organism evidence="2 3">
    <name type="scientific">Polaribacter haliotis</name>
    <dbReference type="NCBI Taxonomy" id="1888915"/>
    <lineage>
        <taxon>Bacteria</taxon>
        <taxon>Pseudomonadati</taxon>
        <taxon>Bacteroidota</taxon>
        <taxon>Flavobacteriia</taxon>
        <taxon>Flavobacteriales</taxon>
        <taxon>Flavobacteriaceae</taxon>
    </lineage>
</organism>
<evidence type="ECO:0000313" key="3">
    <source>
        <dbReference type="Proteomes" id="UP000516764"/>
    </source>
</evidence>
<feature type="chain" id="PRO_5032450169" description="Cytochrome C Planctomycete-type domain-containing protein" evidence="1">
    <location>
        <begin position="21"/>
        <end position="117"/>
    </location>
</feature>
<gene>
    <name evidence="2" type="ORF">H9I45_04820</name>
</gene>
<dbReference type="KEGG" id="phal:H9I45_04820"/>
<feature type="signal peptide" evidence="1">
    <location>
        <begin position="1"/>
        <end position="20"/>
    </location>
</feature>